<evidence type="ECO:0000313" key="1">
    <source>
        <dbReference type="EMBL" id="RFT07231.1"/>
    </source>
</evidence>
<keyword evidence="2" id="KW-1185">Reference proteome</keyword>
<dbReference type="PIRSF" id="PIRSF012508">
    <property type="entry name" value="YerC"/>
    <property type="match status" value="1"/>
</dbReference>
<dbReference type="EMBL" id="QQRQ01000003">
    <property type="protein sequence ID" value="RFT07231.1"/>
    <property type="molecule type" value="Genomic_DNA"/>
</dbReference>
<dbReference type="AlphaFoldDB" id="A0A3E2B5L7"/>
<dbReference type="GO" id="GO:0043565">
    <property type="term" value="F:sequence-specific DNA binding"/>
    <property type="evidence" value="ECO:0007669"/>
    <property type="project" value="InterPro"/>
</dbReference>
<protein>
    <submittedName>
        <fullName evidence="1">TrpR-like protein</fullName>
    </submittedName>
</protein>
<dbReference type="NCBIfam" id="TIGR02531">
    <property type="entry name" value="yecD_yerC"/>
    <property type="match status" value="1"/>
</dbReference>
<gene>
    <name evidence="1" type="ORF">DV520_02655</name>
</gene>
<comment type="caution">
    <text evidence="1">The sequence shown here is derived from an EMBL/GenBank/DDBJ whole genome shotgun (WGS) entry which is preliminary data.</text>
</comment>
<sequence>MPRAKKKERSLAMYEHIAALNSVEECCRFFDDLCAVTELRAMEQRFDVAKMLHAGKVYTTILQETGASSATVSRVNRMLNYGTGALEEVMERVDQQKGVAKEETETRRTE</sequence>
<dbReference type="RefSeq" id="WP_021920190.1">
    <property type="nucleotide sequence ID" value="NZ_CAKXKJ010000008.1"/>
</dbReference>
<dbReference type="InterPro" id="IPR013368">
    <property type="entry name" value="YecD_YerC"/>
</dbReference>
<dbReference type="Proteomes" id="UP000260649">
    <property type="component" value="Unassembled WGS sequence"/>
</dbReference>
<organism evidence="1 2">
    <name type="scientific">Evtepia gabavorous</name>
    <dbReference type="NCBI Taxonomy" id="2211183"/>
    <lineage>
        <taxon>Bacteria</taxon>
        <taxon>Bacillati</taxon>
        <taxon>Bacillota</taxon>
        <taxon>Clostridia</taxon>
        <taxon>Eubacteriales</taxon>
        <taxon>Evtepia</taxon>
    </lineage>
</organism>
<name>A0A3E2B5L7_9FIRM</name>
<dbReference type="GO" id="GO:0003700">
    <property type="term" value="F:DNA-binding transcription factor activity"/>
    <property type="evidence" value="ECO:0007669"/>
    <property type="project" value="InterPro"/>
</dbReference>
<dbReference type="Pfam" id="PF01371">
    <property type="entry name" value="Trp_repressor"/>
    <property type="match status" value="1"/>
</dbReference>
<dbReference type="InterPro" id="IPR038116">
    <property type="entry name" value="TrpR-like_sf"/>
</dbReference>
<dbReference type="PANTHER" id="PTHR40080">
    <property type="entry name" value="LMO1763 PROTEIN"/>
    <property type="match status" value="1"/>
</dbReference>
<dbReference type="PANTHER" id="PTHR40080:SF1">
    <property type="entry name" value="TRPR-LIKE PROTEIN YERC_YECD"/>
    <property type="match status" value="1"/>
</dbReference>
<accession>A0A3E2B5L7</accession>
<dbReference type="InterPro" id="IPR010921">
    <property type="entry name" value="Trp_repressor/repl_initiator"/>
</dbReference>
<reference evidence="1 2" key="1">
    <citation type="submission" date="2018-07" db="EMBL/GenBank/DDBJ databases">
        <title>GABA Modulating Bacteria of the Human Gut Microbiota.</title>
        <authorList>
            <person name="Strandwitz P."/>
            <person name="Kim K.H."/>
            <person name="Terekhova D."/>
            <person name="Liu J.K."/>
            <person name="Sharma A."/>
            <person name="Levering J."/>
            <person name="Mcdonald D."/>
            <person name="Dietrich D."/>
            <person name="Ramadhar T.R."/>
            <person name="Lekbua A."/>
            <person name="Mroue N."/>
            <person name="Liston C."/>
            <person name="Stewart E.J."/>
            <person name="Dubin M.J."/>
            <person name="Zengler K."/>
            <person name="Knight R."/>
            <person name="Gilbert J.A."/>
            <person name="Clardy J."/>
            <person name="Lewis K."/>
        </authorList>
    </citation>
    <scope>NUCLEOTIDE SEQUENCE [LARGE SCALE GENOMIC DNA]</scope>
    <source>
        <strain evidence="1 2">KLE1738</strain>
    </source>
</reference>
<dbReference type="SUPFAM" id="SSF48295">
    <property type="entry name" value="TrpR-like"/>
    <property type="match status" value="1"/>
</dbReference>
<dbReference type="GeneID" id="97994641"/>
<dbReference type="Gene3D" id="1.10.1270.10">
    <property type="entry name" value="TrpR-like"/>
    <property type="match status" value="1"/>
</dbReference>
<evidence type="ECO:0000313" key="2">
    <source>
        <dbReference type="Proteomes" id="UP000260649"/>
    </source>
</evidence>
<dbReference type="InterPro" id="IPR000831">
    <property type="entry name" value="Trp_repress"/>
</dbReference>
<dbReference type="OrthoDB" id="2874807at2"/>
<proteinExistence type="predicted"/>